<accession>A0ABQ3SZV1</accession>
<organism evidence="2 3">
    <name type="scientific">Streptomyces nojiriensis</name>
    <dbReference type="NCBI Taxonomy" id="66374"/>
    <lineage>
        <taxon>Bacteria</taxon>
        <taxon>Bacillati</taxon>
        <taxon>Actinomycetota</taxon>
        <taxon>Actinomycetes</taxon>
        <taxon>Kitasatosporales</taxon>
        <taxon>Streptomycetaceae</taxon>
        <taxon>Streptomyces</taxon>
    </lineage>
</organism>
<feature type="region of interest" description="Disordered" evidence="1">
    <location>
        <begin position="75"/>
        <end position="105"/>
    </location>
</feature>
<proteinExistence type="predicted"/>
<evidence type="ECO:0000256" key="1">
    <source>
        <dbReference type="SAM" id="MobiDB-lite"/>
    </source>
</evidence>
<feature type="compositionally biased region" description="Pro residues" evidence="1">
    <location>
        <begin position="93"/>
        <end position="103"/>
    </location>
</feature>
<feature type="region of interest" description="Disordered" evidence="1">
    <location>
        <begin position="123"/>
        <end position="164"/>
    </location>
</feature>
<dbReference type="PROSITE" id="PS51257">
    <property type="entry name" value="PROKAR_LIPOPROTEIN"/>
    <property type="match status" value="1"/>
</dbReference>
<name>A0ABQ3SZV1_9ACTN</name>
<reference evidence="3" key="1">
    <citation type="submission" date="2023-07" db="EMBL/GenBank/DDBJ databases">
        <title>Whole genome shotgun sequence of Streptomyces nojiriensis NBRC 13794.</title>
        <authorList>
            <person name="Komaki H."/>
            <person name="Tamura T."/>
        </authorList>
    </citation>
    <scope>NUCLEOTIDE SEQUENCE [LARGE SCALE GENOMIC DNA]</scope>
    <source>
        <strain evidence="3">NBRC 13794</strain>
    </source>
</reference>
<dbReference type="EMBL" id="BNEC01000005">
    <property type="protein sequence ID" value="GHI73648.1"/>
    <property type="molecule type" value="Genomic_DNA"/>
</dbReference>
<keyword evidence="3" id="KW-1185">Reference proteome</keyword>
<feature type="compositionally biased region" description="Basic and acidic residues" evidence="1">
    <location>
        <begin position="75"/>
        <end position="88"/>
    </location>
</feature>
<evidence type="ECO:0000313" key="3">
    <source>
        <dbReference type="Proteomes" id="UP000613974"/>
    </source>
</evidence>
<protein>
    <recommendedName>
        <fullName evidence="4">Lipoprotein</fullName>
    </recommendedName>
</protein>
<evidence type="ECO:0008006" key="4">
    <source>
        <dbReference type="Google" id="ProtNLM"/>
    </source>
</evidence>
<sequence>MRPIHSYRRKGKPVVHARYLPPLLLLCISLTGCGGGDKKPVTSDSPPPTAEEIAYYDCLKKQGVAIVYTEYGAPREDKSRPWNDEAHKTCAPMLPPPPKPQPAAPVRIAAAQQESACLRAEGISWYPDPDPVTGQIDERKGTPEQWSSLKRDHLDALKKCRPEG</sequence>
<feature type="compositionally biased region" description="Basic and acidic residues" evidence="1">
    <location>
        <begin position="149"/>
        <end position="164"/>
    </location>
</feature>
<evidence type="ECO:0000313" key="2">
    <source>
        <dbReference type="EMBL" id="GHI73648.1"/>
    </source>
</evidence>
<dbReference type="Proteomes" id="UP000613974">
    <property type="component" value="Unassembled WGS sequence"/>
</dbReference>
<comment type="caution">
    <text evidence="2">The sequence shown here is derived from an EMBL/GenBank/DDBJ whole genome shotgun (WGS) entry which is preliminary data.</text>
</comment>
<gene>
    <name evidence="2" type="ORF">Snoj_75660</name>
</gene>